<dbReference type="Gene3D" id="1.20.59.10">
    <property type="entry name" value="Chorismate mutase"/>
    <property type="match status" value="1"/>
</dbReference>
<dbReference type="EMBL" id="AGWB01000036">
    <property type="protein sequence ID" value="ENN90093.1"/>
    <property type="molecule type" value="Genomic_DNA"/>
</dbReference>
<organism evidence="1 2">
    <name type="scientific">Bartonella bovis m02</name>
    <dbReference type="NCBI Taxonomy" id="1094492"/>
    <lineage>
        <taxon>Bacteria</taxon>
        <taxon>Pseudomonadati</taxon>
        <taxon>Pseudomonadota</taxon>
        <taxon>Alphaproteobacteria</taxon>
        <taxon>Hyphomicrobiales</taxon>
        <taxon>Bartonellaceae</taxon>
        <taxon>Bartonella</taxon>
    </lineage>
</organism>
<dbReference type="SUPFAM" id="SSF48600">
    <property type="entry name" value="Chorismate mutase II"/>
    <property type="match status" value="1"/>
</dbReference>
<accession>N6UIN7</accession>
<name>N6UIN7_9HYPH</name>
<dbReference type="InterPro" id="IPR036979">
    <property type="entry name" value="CM_dom_sf"/>
</dbReference>
<dbReference type="STRING" id="1094492.m02_12950"/>
<sequence>MQRKIPNNLAHLRTSIDNLGAALVCILAKCFYYIQAVGGAGVKARYNLSIVYVTCEQSQAAGLQQLGVDNCLDPDFAENFLNFITKSDSLYNYC</sequence>
<dbReference type="GO" id="GO:0046417">
    <property type="term" value="P:chorismate metabolic process"/>
    <property type="evidence" value="ECO:0007669"/>
    <property type="project" value="InterPro"/>
</dbReference>
<dbReference type="Proteomes" id="UP000014026">
    <property type="component" value="Unassembled WGS sequence"/>
</dbReference>
<reference evidence="1 2" key="1">
    <citation type="journal article" date="2013" name="PLoS Genet.">
        <title>A gene transfer agent and a dynamic repertoire of secretion systems hold the keys to the explosive radiation of the emerging pathogen Bartonella.</title>
        <authorList>
            <person name="Guy L."/>
            <person name="Nystedt B."/>
            <person name="Toft C."/>
            <person name="Zaremba-Niedzwiedzka K."/>
            <person name="Berglund E.C."/>
            <person name="Granberg F."/>
            <person name="Naslund K."/>
            <person name="Eriksson A.S."/>
            <person name="Andersson S.G."/>
        </authorList>
    </citation>
    <scope>NUCLEOTIDE SEQUENCE [LARGE SCALE GENOMIC DNA]</scope>
    <source>
        <strain evidence="2">m02</strain>
    </source>
</reference>
<dbReference type="InterPro" id="IPR036263">
    <property type="entry name" value="Chorismate_II_sf"/>
</dbReference>
<comment type="caution">
    <text evidence="1">The sequence shown here is derived from an EMBL/GenBank/DDBJ whole genome shotgun (WGS) entry which is preliminary data.</text>
</comment>
<dbReference type="HOGENOM" id="CLU_131518_0_1_5"/>
<proteinExistence type="predicted"/>
<dbReference type="AlphaFoldDB" id="N6UIN7"/>
<protein>
    <submittedName>
        <fullName evidence="1">Chorismate mutase</fullName>
    </submittedName>
</protein>
<evidence type="ECO:0000313" key="2">
    <source>
        <dbReference type="Proteomes" id="UP000014026"/>
    </source>
</evidence>
<gene>
    <name evidence="1" type="primary">tyrA</name>
    <name evidence="1" type="ORF">m02_12950</name>
</gene>
<dbReference type="PATRIC" id="fig|1094492.3.peg.1409"/>
<evidence type="ECO:0000313" key="1">
    <source>
        <dbReference type="EMBL" id="ENN90093.1"/>
    </source>
</evidence>
<dbReference type="RefSeq" id="WP_010703033.1">
    <property type="nucleotide sequence ID" value="NZ_KB915626.1"/>
</dbReference>